<organism evidence="1 2">
    <name type="scientific">Ensete ventricosum</name>
    <name type="common">Abyssinian banana</name>
    <name type="synonym">Musa ensete</name>
    <dbReference type="NCBI Taxonomy" id="4639"/>
    <lineage>
        <taxon>Eukaryota</taxon>
        <taxon>Viridiplantae</taxon>
        <taxon>Streptophyta</taxon>
        <taxon>Embryophyta</taxon>
        <taxon>Tracheophyta</taxon>
        <taxon>Spermatophyta</taxon>
        <taxon>Magnoliopsida</taxon>
        <taxon>Liliopsida</taxon>
        <taxon>Zingiberales</taxon>
        <taxon>Musaceae</taxon>
        <taxon>Ensete</taxon>
    </lineage>
</organism>
<proteinExistence type="predicted"/>
<protein>
    <recommendedName>
        <fullName evidence="3">Peptidase S1 domain-containing protein</fullName>
    </recommendedName>
</protein>
<evidence type="ECO:0000313" key="1">
    <source>
        <dbReference type="EMBL" id="KAJ8477010.1"/>
    </source>
</evidence>
<dbReference type="EMBL" id="JAQQAF010000006">
    <property type="protein sequence ID" value="KAJ8477010.1"/>
    <property type="molecule type" value="Genomic_DNA"/>
</dbReference>
<evidence type="ECO:0008006" key="3">
    <source>
        <dbReference type="Google" id="ProtNLM"/>
    </source>
</evidence>
<accession>A0AAV8QNR5</accession>
<sequence length="82" mass="9193">MSASPGCSFIFVIIKRISCDDIPPDFWVDLTVLGHFGYRGTGLHCSVSYHAKPIQYSIAWLEKWIGLSRMDSFLPCLLTGLL</sequence>
<comment type="caution">
    <text evidence="1">The sequence shown here is derived from an EMBL/GenBank/DDBJ whole genome shotgun (WGS) entry which is preliminary data.</text>
</comment>
<evidence type="ECO:0000313" key="2">
    <source>
        <dbReference type="Proteomes" id="UP001222027"/>
    </source>
</evidence>
<gene>
    <name evidence="1" type="ORF">OPV22_020737</name>
</gene>
<dbReference type="AlphaFoldDB" id="A0AAV8QNR5"/>
<reference evidence="1 2" key="1">
    <citation type="submission" date="2022-12" db="EMBL/GenBank/DDBJ databases">
        <title>Chromosome-scale assembly of the Ensete ventricosum genome.</title>
        <authorList>
            <person name="Dussert Y."/>
            <person name="Stocks J."/>
            <person name="Wendawek A."/>
            <person name="Woldeyes F."/>
            <person name="Nichols R.A."/>
            <person name="Borrell J.S."/>
        </authorList>
    </citation>
    <scope>NUCLEOTIDE SEQUENCE [LARGE SCALE GENOMIC DNA]</scope>
    <source>
        <strain evidence="2">cv. Maze</strain>
        <tissue evidence="1">Seeds</tissue>
    </source>
</reference>
<name>A0AAV8QNR5_ENSVE</name>
<dbReference type="Proteomes" id="UP001222027">
    <property type="component" value="Unassembled WGS sequence"/>
</dbReference>
<keyword evidence="2" id="KW-1185">Reference proteome</keyword>